<dbReference type="EMBL" id="DUZY01000003">
    <property type="protein sequence ID" value="DAD32222.1"/>
    <property type="molecule type" value="Genomic_DNA"/>
</dbReference>
<organism evidence="1 2">
    <name type="scientific">Nelumbo nucifera</name>
    <name type="common">Sacred lotus</name>
    <dbReference type="NCBI Taxonomy" id="4432"/>
    <lineage>
        <taxon>Eukaryota</taxon>
        <taxon>Viridiplantae</taxon>
        <taxon>Streptophyta</taxon>
        <taxon>Embryophyta</taxon>
        <taxon>Tracheophyta</taxon>
        <taxon>Spermatophyta</taxon>
        <taxon>Magnoliopsida</taxon>
        <taxon>Proteales</taxon>
        <taxon>Nelumbonaceae</taxon>
        <taxon>Nelumbo</taxon>
    </lineage>
</organism>
<accession>A0A822YIB3</accession>
<dbReference type="Proteomes" id="UP000607653">
    <property type="component" value="Unassembled WGS sequence"/>
</dbReference>
<proteinExistence type="predicted"/>
<protein>
    <submittedName>
        <fullName evidence="1">Uncharacterized protein</fullName>
    </submittedName>
</protein>
<evidence type="ECO:0000313" key="2">
    <source>
        <dbReference type="Proteomes" id="UP000607653"/>
    </source>
</evidence>
<reference evidence="1 2" key="1">
    <citation type="journal article" date="2020" name="Mol. Biol. Evol.">
        <title>Distinct Expression and Methylation Patterns for Genes with Different Fates following a Single Whole-Genome Duplication in Flowering Plants.</title>
        <authorList>
            <person name="Shi T."/>
            <person name="Rahmani R.S."/>
            <person name="Gugger P.F."/>
            <person name="Wang M."/>
            <person name="Li H."/>
            <person name="Zhang Y."/>
            <person name="Li Z."/>
            <person name="Wang Q."/>
            <person name="Van de Peer Y."/>
            <person name="Marchal K."/>
            <person name="Chen J."/>
        </authorList>
    </citation>
    <scope>NUCLEOTIDE SEQUENCE [LARGE SCALE GENOMIC DNA]</scope>
    <source>
        <tissue evidence="1">Leaf</tissue>
    </source>
</reference>
<sequence>MDGILTLSSSWRAHMALPDEIEEEFTFTNVKRAILVCRVVAGRIGIIGCDEDVEKATMKKRAKDFRRLVYNRMPST</sequence>
<name>A0A822YIB3_NELNU</name>
<keyword evidence="2" id="KW-1185">Reference proteome</keyword>
<dbReference type="AlphaFoldDB" id="A0A822YIB3"/>
<gene>
    <name evidence="1" type="ORF">HUJ06_011073</name>
</gene>
<comment type="caution">
    <text evidence="1">The sequence shown here is derived from an EMBL/GenBank/DDBJ whole genome shotgun (WGS) entry which is preliminary data.</text>
</comment>
<evidence type="ECO:0000313" key="1">
    <source>
        <dbReference type="EMBL" id="DAD32222.1"/>
    </source>
</evidence>